<proteinExistence type="predicted"/>
<accession>A0A2P6PT89</accession>
<organism evidence="1 2">
    <name type="scientific">Rosa chinensis</name>
    <name type="common">China rose</name>
    <dbReference type="NCBI Taxonomy" id="74649"/>
    <lineage>
        <taxon>Eukaryota</taxon>
        <taxon>Viridiplantae</taxon>
        <taxon>Streptophyta</taxon>
        <taxon>Embryophyta</taxon>
        <taxon>Tracheophyta</taxon>
        <taxon>Spermatophyta</taxon>
        <taxon>Magnoliopsida</taxon>
        <taxon>eudicotyledons</taxon>
        <taxon>Gunneridae</taxon>
        <taxon>Pentapetalae</taxon>
        <taxon>rosids</taxon>
        <taxon>fabids</taxon>
        <taxon>Rosales</taxon>
        <taxon>Rosaceae</taxon>
        <taxon>Rosoideae</taxon>
        <taxon>Rosoideae incertae sedis</taxon>
        <taxon>Rosa</taxon>
    </lineage>
</organism>
<gene>
    <name evidence="1" type="ORF">RchiOBHm_Chr6g0279971</name>
</gene>
<name>A0A2P6PT89_ROSCH</name>
<dbReference type="AlphaFoldDB" id="A0A2P6PT89"/>
<protein>
    <submittedName>
        <fullName evidence="1">Uncharacterized protein</fullName>
    </submittedName>
</protein>
<dbReference type="EMBL" id="PDCK01000044">
    <property type="protein sequence ID" value="PRQ25106.1"/>
    <property type="molecule type" value="Genomic_DNA"/>
</dbReference>
<sequence length="58" mass="6258">MTIEDADNQATVMLIGKQAEQFFGSRAAAAATTATILFVQVQSTNSLESMLYSSQLEQ</sequence>
<evidence type="ECO:0000313" key="2">
    <source>
        <dbReference type="Proteomes" id="UP000238479"/>
    </source>
</evidence>
<evidence type="ECO:0000313" key="1">
    <source>
        <dbReference type="EMBL" id="PRQ25106.1"/>
    </source>
</evidence>
<keyword evidence="2" id="KW-1185">Reference proteome</keyword>
<comment type="caution">
    <text evidence="1">The sequence shown here is derived from an EMBL/GenBank/DDBJ whole genome shotgun (WGS) entry which is preliminary data.</text>
</comment>
<dbReference type="Proteomes" id="UP000238479">
    <property type="component" value="Chromosome 6"/>
</dbReference>
<reference evidence="1 2" key="1">
    <citation type="journal article" date="2018" name="Nat. Genet.">
        <title>The Rosa genome provides new insights in the design of modern roses.</title>
        <authorList>
            <person name="Bendahmane M."/>
        </authorList>
    </citation>
    <scope>NUCLEOTIDE SEQUENCE [LARGE SCALE GENOMIC DNA]</scope>
    <source>
        <strain evidence="2">cv. Old Blush</strain>
    </source>
</reference>
<dbReference type="Gramene" id="PRQ25106">
    <property type="protein sequence ID" value="PRQ25106"/>
    <property type="gene ID" value="RchiOBHm_Chr6g0279971"/>
</dbReference>